<feature type="coiled-coil region" evidence="2">
    <location>
        <begin position="115"/>
        <end position="149"/>
    </location>
</feature>
<dbReference type="InterPro" id="IPR007157">
    <property type="entry name" value="PspA_VIPP1"/>
</dbReference>
<reference evidence="4 5" key="1">
    <citation type="submission" date="2023-07" db="EMBL/GenBank/DDBJ databases">
        <title>Genomic Encyclopedia of Type Strains, Phase IV (KMG-IV): sequencing the most valuable type-strain genomes for metagenomic binning, comparative biology and taxonomic classification.</title>
        <authorList>
            <person name="Goeker M."/>
        </authorList>
    </citation>
    <scope>NUCLEOTIDE SEQUENCE [LARGE SCALE GENOMIC DNA]</scope>
    <source>
        <strain evidence="4 5">T98</strain>
    </source>
</reference>
<keyword evidence="5" id="KW-1185">Reference proteome</keyword>
<dbReference type="EMBL" id="JAUSUY010000021">
    <property type="protein sequence ID" value="MDT3428391.1"/>
    <property type="molecule type" value="Genomic_DNA"/>
</dbReference>
<evidence type="ECO:0000256" key="3">
    <source>
        <dbReference type="SAM" id="MobiDB-lite"/>
    </source>
</evidence>
<name>A0ABU3HC71_9BACL</name>
<proteinExistence type="inferred from homology"/>
<comment type="caution">
    <text evidence="4">The sequence shown here is derived from an EMBL/GenBank/DDBJ whole genome shotgun (WGS) entry which is preliminary data.</text>
</comment>
<evidence type="ECO:0000256" key="2">
    <source>
        <dbReference type="SAM" id="Coils"/>
    </source>
</evidence>
<accession>A0ABU3HC71</accession>
<dbReference type="PANTHER" id="PTHR31088:SF6">
    <property type="entry name" value="PHAGE SHOCK PROTEIN A"/>
    <property type="match status" value="1"/>
</dbReference>
<keyword evidence="2" id="KW-0175">Coiled coil</keyword>
<dbReference type="Proteomes" id="UP001248709">
    <property type="component" value="Unassembled WGS sequence"/>
</dbReference>
<organism evidence="4 5">
    <name type="scientific">Paenibacillus forsythiae</name>
    <dbReference type="NCBI Taxonomy" id="365616"/>
    <lineage>
        <taxon>Bacteria</taxon>
        <taxon>Bacillati</taxon>
        <taxon>Bacillota</taxon>
        <taxon>Bacilli</taxon>
        <taxon>Bacillales</taxon>
        <taxon>Paenibacillaceae</taxon>
        <taxon>Paenibacillus</taxon>
    </lineage>
</organism>
<sequence>MSLLQRIAALTKAAVHEGLNRLEDPVMMTGQYLRDLDDKIAEAEQRRHDLEAAARLLERRLKEYRMLAEVSEGDALKALELGDEAKAQQAVIAKLSYTDSERECAAGLEETRQVLAGLGYELAAAKEERERLKAKRAELAKRADRLRKAAPASAAPAPSRAAFSGLSTHSAARGFERMEEKILEWEARQTLPDRHVSPAADTEGSSADARVKEQAAAELERLRERAKGGGQ</sequence>
<evidence type="ECO:0000313" key="5">
    <source>
        <dbReference type="Proteomes" id="UP001248709"/>
    </source>
</evidence>
<dbReference type="PANTHER" id="PTHR31088">
    <property type="entry name" value="MEMBRANE-ASSOCIATED PROTEIN VIPP1, CHLOROPLASTIC"/>
    <property type="match status" value="1"/>
</dbReference>
<gene>
    <name evidence="4" type="ORF">J2Z22_003983</name>
</gene>
<comment type="similarity">
    <text evidence="1">Belongs to the PspA/Vipp/IM30 family.</text>
</comment>
<feature type="coiled-coil region" evidence="2">
    <location>
        <begin position="33"/>
        <end position="67"/>
    </location>
</feature>
<protein>
    <submittedName>
        <fullName evidence="4">Phage shock protein A/lia operon protein LiaH</fullName>
    </submittedName>
</protein>
<feature type="compositionally biased region" description="Basic and acidic residues" evidence="3">
    <location>
        <begin position="186"/>
        <end position="196"/>
    </location>
</feature>
<dbReference type="RefSeq" id="WP_312001324.1">
    <property type="nucleotide sequence ID" value="NZ_JAUSUY010000021.1"/>
</dbReference>
<evidence type="ECO:0000313" key="4">
    <source>
        <dbReference type="EMBL" id="MDT3428391.1"/>
    </source>
</evidence>
<feature type="region of interest" description="Disordered" evidence="3">
    <location>
        <begin position="186"/>
        <end position="214"/>
    </location>
</feature>
<evidence type="ECO:0000256" key="1">
    <source>
        <dbReference type="ARBA" id="ARBA00043985"/>
    </source>
</evidence>
<dbReference type="Pfam" id="PF04012">
    <property type="entry name" value="PspA_IM30"/>
    <property type="match status" value="1"/>
</dbReference>